<feature type="domain" description="Tyrosine-protein kinase ephrin type A/B receptor-like" evidence="1">
    <location>
        <begin position="386"/>
        <end position="435"/>
    </location>
</feature>
<feature type="domain" description="Tyrosine-protein kinase ephrin type A/B receptor-like" evidence="1">
    <location>
        <begin position="279"/>
        <end position="326"/>
    </location>
</feature>
<dbReference type="GO" id="GO:0007165">
    <property type="term" value="P:signal transduction"/>
    <property type="evidence" value="ECO:0007669"/>
    <property type="project" value="TreeGrafter"/>
</dbReference>
<dbReference type="SUPFAM" id="SSF57184">
    <property type="entry name" value="Growth factor receptor domain"/>
    <property type="match status" value="4"/>
</dbReference>
<evidence type="ECO:0000313" key="2">
    <source>
        <dbReference type="Proteomes" id="UP000085678"/>
    </source>
</evidence>
<dbReference type="KEGG" id="lak:106151369"/>
<dbReference type="STRING" id="7574.A0A2R2MU43"/>
<dbReference type="PANTHER" id="PTHR24046">
    <property type="entry name" value="SIGNAL PEPTIDE, CUB AND EGF-LIKE DOMAIN-CONTAINING"/>
    <property type="match status" value="1"/>
</dbReference>
<feature type="domain" description="Tyrosine-protein kinase ephrin type A/B receptor-like" evidence="1">
    <location>
        <begin position="166"/>
        <end position="213"/>
    </location>
</feature>
<feature type="domain" description="Tyrosine-protein kinase ephrin type A/B receptor-like" evidence="1">
    <location>
        <begin position="112"/>
        <end position="158"/>
    </location>
</feature>
<dbReference type="SMART" id="SM01411">
    <property type="entry name" value="Ephrin_rec_like"/>
    <property type="match status" value="9"/>
</dbReference>
<dbReference type="Gene3D" id="2.10.50.10">
    <property type="entry name" value="Tumor Necrosis Factor Receptor, subunit A, domain 2"/>
    <property type="match status" value="9"/>
</dbReference>
<dbReference type="InterPro" id="IPR009030">
    <property type="entry name" value="Growth_fac_rcpt_cys_sf"/>
</dbReference>
<name>A0A2R2MU43_LINAN</name>
<gene>
    <name evidence="3" type="primary">LOC106151369</name>
</gene>
<accession>A0A2R2MU43</accession>
<dbReference type="GO" id="GO:0009986">
    <property type="term" value="C:cell surface"/>
    <property type="evidence" value="ECO:0007669"/>
    <property type="project" value="TreeGrafter"/>
</dbReference>
<organism evidence="2 3">
    <name type="scientific">Lingula anatina</name>
    <name type="common">Brachiopod</name>
    <name type="synonym">Lingula unguis</name>
    <dbReference type="NCBI Taxonomy" id="7574"/>
    <lineage>
        <taxon>Eukaryota</taxon>
        <taxon>Metazoa</taxon>
        <taxon>Spiralia</taxon>
        <taxon>Lophotrochozoa</taxon>
        <taxon>Brachiopoda</taxon>
        <taxon>Linguliformea</taxon>
        <taxon>Lingulata</taxon>
        <taxon>Lingulida</taxon>
        <taxon>Linguloidea</taxon>
        <taxon>Lingulidae</taxon>
        <taxon>Lingula</taxon>
    </lineage>
</organism>
<dbReference type="InterPro" id="IPR052071">
    <property type="entry name" value="SCUB_EGF-like_domain"/>
</dbReference>
<keyword evidence="2" id="KW-1185">Reference proteome</keyword>
<dbReference type="InterPro" id="IPR011641">
    <property type="entry name" value="Tyr-kin_ephrin_A/B_rcpt-like"/>
</dbReference>
<dbReference type="AlphaFoldDB" id="A0A2R2MU43"/>
<dbReference type="GeneID" id="106151369"/>
<dbReference type="Pfam" id="PF07699">
    <property type="entry name" value="Ephrin_rec_like"/>
    <property type="match status" value="8"/>
</dbReference>
<dbReference type="PANTHER" id="PTHR24046:SF5">
    <property type="entry name" value="EGF-LIKE DOMAIN-CONTAINING PROTEIN"/>
    <property type="match status" value="1"/>
</dbReference>
<feature type="domain" description="Tyrosine-protein kinase ephrin type A/B receptor-like" evidence="1">
    <location>
        <begin position="512"/>
        <end position="553"/>
    </location>
</feature>
<dbReference type="OrthoDB" id="6153301at2759"/>
<feature type="domain" description="Tyrosine-protein kinase ephrin type A/B receptor-like" evidence="1">
    <location>
        <begin position="54"/>
        <end position="100"/>
    </location>
</feature>
<evidence type="ECO:0000259" key="1">
    <source>
        <dbReference type="Pfam" id="PF07699"/>
    </source>
</evidence>
<dbReference type="InParanoid" id="A0A2R2MU43"/>
<dbReference type="Proteomes" id="UP000085678">
    <property type="component" value="Unplaced"/>
</dbReference>
<dbReference type="GO" id="GO:0005615">
    <property type="term" value="C:extracellular space"/>
    <property type="evidence" value="ECO:0007669"/>
    <property type="project" value="TreeGrafter"/>
</dbReference>
<evidence type="ECO:0000313" key="3">
    <source>
        <dbReference type="RefSeq" id="XP_023933602.1"/>
    </source>
</evidence>
<reference evidence="3" key="1">
    <citation type="submission" date="2025-08" db="UniProtKB">
        <authorList>
            <consortium name="RefSeq"/>
        </authorList>
    </citation>
    <scope>IDENTIFICATION</scope>
    <source>
        <tissue evidence="3">Gonads</tissue>
    </source>
</reference>
<proteinExistence type="predicted"/>
<feature type="domain" description="Tyrosine-protein kinase ephrin type A/B receptor-like" evidence="1">
    <location>
        <begin position="442"/>
        <end position="489"/>
    </location>
</feature>
<sequence>MTTVYRAREVTTKDNTALPNQEFNRCTACPVNFVTPGERANSSAECSIANCSAGSFINSNNSCQVCDIGQYQPDRWQTLCRSCGAQETTLQTGSTDIAQCLKYCPHGYELNATKSCIPCPQGYYKDNDAAPSYKFNQCTMCPIDFITNTLAGPNISACNIKNCSAGSYRDTLTNNCTLCPLGRYQPQKWQTMCESCDPGYTTTALGAINEAQCTKYCESGSELDGSGNCVGCEQGYYKDNTAGPDYKFNRCTLCPVDFITAATNATSAGLCNVANCSAGYYREVSNNSCVACAIGYYQPQKWQTQCEQCPTDKTTENLASTDLAQCLLRCPPGKEDVGGTCQLCPVGKYKVEYMASSCTPCPDNYTTTGQGSVAAANCSVVMCHPGFYRDSNTETCMHCPRGQYQNQTAFMGGACTACPPGRTTLILGADEEEDCILDCPSGQEYNSQLKRCDDCAIGYYRNKTVEDSCQMCPIQFLTAGTGTTSMEGCNLVYMSMSSTGNCSLGQQRVPSNRSVCEPCPVGTYQPNPKRETCMGCGPNKTTENTGTVEISRCITDCPSGYQISASNATDGYTPLTAPVVTRLVLVMPLMAILLCYIPADCPSGYQISATDCPSGYQISASNATDGYTPVLYSS</sequence>
<dbReference type="RefSeq" id="XP_023933602.1">
    <property type="nucleotide sequence ID" value="XM_024077834.1"/>
</dbReference>
<protein>
    <submittedName>
        <fullName evidence="3">Proprotein convertase subtilisin/kexin type 5</fullName>
    </submittedName>
</protein>
<feature type="domain" description="Tyrosine-protein kinase ephrin type A/B receptor-like" evidence="1">
    <location>
        <begin position="339"/>
        <end position="378"/>
    </location>
</feature>